<proteinExistence type="predicted"/>
<gene>
    <name evidence="2" type="ORF">GCM10017566_35590</name>
</gene>
<dbReference type="RefSeq" id="WP_229880792.1">
    <property type="nucleotide sequence ID" value="NZ_BNAV01000004.1"/>
</dbReference>
<protein>
    <submittedName>
        <fullName evidence="2">Uncharacterized protein</fullName>
    </submittedName>
</protein>
<comment type="caution">
    <text evidence="2">The sequence shown here is derived from an EMBL/GenBank/DDBJ whole genome shotgun (WGS) entry which is preliminary data.</text>
</comment>
<accession>A0A8H9IWU8</accession>
<keyword evidence="1" id="KW-1133">Transmembrane helix</keyword>
<sequence>MLGCARPLVLQWPMLTDPEDLAPDEPVASRRPLVVAGVAGFLIGMLVMGLLWIGATSSSPAADDARAACKALERAGTLPSGYVSQAVLAPGVVRRITAARDLSAAAADQNPVYQELADHLDGVSRMVISLNFADPAGRRHLTLAQRLCAQV</sequence>
<keyword evidence="1" id="KW-0812">Transmembrane</keyword>
<evidence type="ECO:0000313" key="2">
    <source>
        <dbReference type="EMBL" id="GHF59042.1"/>
    </source>
</evidence>
<evidence type="ECO:0000256" key="1">
    <source>
        <dbReference type="SAM" id="Phobius"/>
    </source>
</evidence>
<dbReference type="Proteomes" id="UP000658656">
    <property type="component" value="Unassembled WGS sequence"/>
</dbReference>
<feature type="transmembrane region" description="Helical" evidence="1">
    <location>
        <begin position="33"/>
        <end position="53"/>
    </location>
</feature>
<reference evidence="2" key="1">
    <citation type="journal article" date="2014" name="Int. J. Syst. Evol. Microbiol.">
        <title>Complete genome sequence of Corynebacterium casei LMG S-19264T (=DSM 44701T), isolated from a smear-ripened cheese.</title>
        <authorList>
            <consortium name="US DOE Joint Genome Institute (JGI-PGF)"/>
            <person name="Walter F."/>
            <person name="Albersmeier A."/>
            <person name="Kalinowski J."/>
            <person name="Ruckert C."/>
        </authorList>
    </citation>
    <scope>NUCLEOTIDE SEQUENCE</scope>
    <source>
        <strain evidence="2">CGMCC 4.7679</strain>
    </source>
</reference>
<organism evidence="2 3">
    <name type="scientific">Amycolatopsis bartoniae</name>
    <dbReference type="NCBI Taxonomy" id="941986"/>
    <lineage>
        <taxon>Bacteria</taxon>
        <taxon>Bacillati</taxon>
        <taxon>Actinomycetota</taxon>
        <taxon>Actinomycetes</taxon>
        <taxon>Pseudonocardiales</taxon>
        <taxon>Pseudonocardiaceae</taxon>
        <taxon>Amycolatopsis</taxon>
    </lineage>
</organism>
<name>A0A8H9IWU8_9PSEU</name>
<dbReference type="EMBL" id="BNAV01000004">
    <property type="protein sequence ID" value="GHF59042.1"/>
    <property type="molecule type" value="Genomic_DNA"/>
</dbReference>
<evidence type="ECO:0000313" key="3">
    <source>
        <dbReference type="Proteomes" id="UP000658656"/>
    </source>
</evidence>
<keyword evidence="1" id="KW-0472">Membrane</keyword>
<reference evidence="2" key="2">
    <citation type="submission" date="2020-09" db="EMBL/GenBank/DDBJ databases">
        <authorList>
            <person name="Sun Q."/>
            <person name="Zhou Y."/>
        </authorList>
    </citation>
    <scope>NUCLEOTIDE SEQUENCE</scope>
    <source>
        <strain evidence="2">CGMCC 4.7679</strain>
    </source>
</reference>
<dbReference type="AlphaFoldDB" id="A0A8H9IWU8"/>
<keyword evidence="3" id="KW-1185">Reference proteome</keyword>